<dbReference type="AlphaFoldDB" id="A0A0N0NRS2"/>
<sequence>MATSSPTTPRPDRKRLRPSSPLSSWTLRDALRTSSSSYASVSSPARMKAETIQEQGRVPLETYENPPTVTQPAPPQTYYSSSQLDLPRPTASVSLHAKAHIRKLDDEAGTTYLVPALESAIHKLPNGTKVYHPFHASPQATLFHLRSPALTSQALDIMLPDILYQQFSCKQKCRNRGTCTHYLFILGARRTPDGLICRKCALHEACQPESAISSQCKMPGSRVCPVHNKDNGEIVLQPTNGATAGTAAQTRSKGMAERRKAGDPSNIPNPNTHIRHINLPVDYLATPSQRVAAAEVLERAWTGNWADLDTPLPVEEYQYASAHDFEGLEEVGSGASAMEDNTKQVTWAPPMTEKSYFASSRRPFEQQPQGWQREGVREIPRSVPQTMTEVEGRMDLGGYAYVSDLEGAQRSGDDGGG</sequence>
<dbReference type="GeneID" id="28734694"/>
<feature type="compositionally biased region" description="Low complexity" evidence="1">
    <location>
        <begin position="34"/>
        <end position="43"/>
    </location>
</feature>
<feature type="region of interest" description="Disordered" evidence="1">
    <location>
        <begin position="1"/>
        <end position="85"/>
    </location>
</feature>
<name>A0A0N0NRS2_9EURO</name>
<evidence type="ECO:0000313" key="2">
    <source>
        <dbReference type="EMBL" id="KPI45159.1"/>
    </source>
</evidence>
<evidence type="ECO:0000313" key="3">
    <source>
        <dbReference type="Proteomes" id="UP000038010"/>
    </source>
</evidence>
<gene>
    <name evidence="2" type="ORF">AB675_2813</name>
</gene>
<evidence type="ECO:0000256" key="1">
    <source>
        <dbReference type="SAM" id="MobiDB-lite"/>
    </source>
</evidence>
<comment type="caution">
    <text evidence="2">The sequence shown here is derived from an EMBL/GenBank/DDBJ whole genome shotgun (WGS) entry which is preliminary data.</text>
</comment>
<dbReference type="Proteomes" id="UP000038010">
    <property type="component" value="Unassembled WGS sequence"/>
</dbReference>
<dbReference type="EMBL" id="LFJN01000002">
    <property type="protein sequence ID" value="KPI45159.1"/>
    <property type="molecule type" value="Genomic_DNA"/>
</dbReference>
<dbReference type="VEuPathDB" id="FungiDB:AB675_2813"/>
<feature type="region of interest" description="Disordered" evidence="1">
    <location>
        <begin position="360"/>
        <end position="385"/>
    </location>
</feature>
<accession>A0A0N0NRS2</accession>
<dbReference type="OrthoDB" id="4137752at2759"/>
<proteinExistence type="predicted"/>
<keyword evidence="3" id="KW-1185">Reference proteome</keyword>
<dbReference type="RefSeq" id="XP_018005122.1">
    <property type="nucleotide sequence ID" value="XM_018142814.1"/>
</dbReference>
<protein>
    <submittedName>
        <fullName evidence="2">Uncharacterized protein</fullName>
    </submittedName>
</protein>
<organism evidence="2 3">
    <name type="scientific">Cyphellophora attinorum</name>
    <dbReference type="NCBI Taxonomy" id="1664694"/>
    <lineage>
        <taxon>Eukaryota</taxon>
        <taxon>Fungi</taxon>
        <taxon>Dikarya</taxon>
        <taxon>Ascomycota</taxon>
        <taxon>Pezizomycotina</taxon>
        <taxon>Eurotiomycetes</taxon>
        <taxon>Chaetothyriomycetidae</taxon>
        <taxon>Chaetothyriales</taxon>
        <taxon>Cyphellophoraceae</taxon>
        <taxon>Cyphellophora</taxon>
    </lineage>
</organism>
<reference evidence="2 3" key="1">
    <citation type="submission" date="2015-06" db="EMBL/GenBank/DDBJ databases">
        <title>Draft genome of the ant-associated black yeast Phialophora attae CBS 131958.</title>
        <authorList>
            <person name="Moreno L.F."/>
            <person name="Stielow B.J."/>
            <person name="de Hoog S."/>
            <person name="Vicente V.A."/>
            <person name="Weiss V.A."/>
            <person name="de Vries M."/>
            <person name="Cruz L.M."/>
            <person name="Souza E.M."/>
        </authorList>
    </citation>
    <scope>NUCLEOTIDE SEQUENCE [LARGE SCALE GENOMIC DNA]</scope>
    <source>
        <strain evidence="2 3">CBS 131958</strain>
    </source>
</reference>